<dbReference type="Pfam" id="PF12729">
    <property type="entry name" value="4HB_MCP_1"/>
    <property type="match status" value="1"/>
</dbReference>
<protein>
    <recommendedName>
        <fullName evidence="8">Methyl-accepting chemotaxis protein</fullName>
    </recommendedName>
</protein>
<dbReference type="SMART" id="SM00283">
    <property type="entry name" value="MA"/>
    <property type="match status" value="1"/>
</dbReference>
<evidence type="ECO:0000256" key="2">
    <source>
        <dbReference type="ARBA" id="ARBA00029447"/>
    </source>
</evidence>
<dbReference type="Pfam" id="PF00672">
    <property type="entry name" value="HAMP"/>
    <property type="match status" value="1"/>
</dbReference>
<keyword evidence="4" id="KW-0472">Membrane</keyword>
<dbReference type="Pfam" id="PF00015">
    <property type="entry name" value="MCPsignal"/>
    <property type="match status" value="1"/>
</dbReference>
<name>A0A0F9PAE8_9ZZZZ</name>
<feature type="domain" description="HAMP" evidence="6">
    <location>
        <begin position="318"/>
        <end position="372"/>
    </location>
</feature>
<keyword evidence="4" id="KW-0812">Transmembrane</keyword>
<dbReference type="GO" id="GO:0006935">
    <property type="term" value="P:chemotaxis"/>
    <property type="evidence" value="ECO:0007669"/>
    <property type="project" value="InterPro"/>
</dbReference>
<evidence type="ECO:0000259" key="6">
    <source>
        <dbReference type="PROSITE" id="PS50885"/>
    </source>
</evidence>
<proteinExistence type="inferred from homology"/>
<dbReference type="GO" id="GO:0007165">
    <property type="term" value="P:signal transduction"/>
    <property type="evidence" value="ECO:0007669"/>
    <property type="project" value="UniProtKB-KW"/>
</dbReference>
<accession>A0A0F9PAE8</accession>
<dbReference type="PANTHER" id="PTHR32089:SF112">
    <property type="entry name" value="LYSOZYME-LIKE PROTEIN-RELATED"/>
    <property type="match status" value="1"/>
</dbReference>
<comment type="caution">
    <text evidence="7">The sequence shown here is derived from an EMBL/GenBank/DDBJ whole genome shotgun (WGS) entry which is preliminary data.</text>
</comment>
<reference evidence="7" key="1">
    <citation type="journal article" date="2015" name="Nature">
        <title>Complex archaea that bridge the gap between prokaryotes and eukaryotes.</title>
        <authorList>
            <person name="Spang A."/>
            <person name="Saw J.H."/>
            <person name="Jorgensen S.L."/>
            <person name="Zaremba-Niedzwiedzka K."/>
            <person name="Martijn J."/>
            <person name="Lind A.E."/>
            <person name="van Eijk R."/>
            <person name="Schleper C."/>
            <person name="Guy L."/>
            <person name="Ettema T.J."/>
        </authorList>
    </citation>
    <scope>NUCLEOTIDE SEQUENCE</scope>
</reference>
<dbReference type="PROSITE" id="PS50885">
    <property type="entry name" value="HAMP"/>
    <property type="match status" value="1"/>
</dbReference>
<dbReference type="Gene3D" id="1.10.287.950">
    <property type="entry name" value="Methyl-accepting chemotaxis protein"/>
    <property type="match status" value="1"/>
</dbReference>
<dbReference type="CDD" id="cd06225">
    <property type="entry name" value="HAMP"/>
    <property type="match status" value="1"/>
</dbReference>
<organism evidence="7">
    <name type="scientific">marine sediment metagenome</name>
    <dbReference type="NCBI Taxonomy" id="412755"/>
    <lineage>
        <taxon>unclassified sequences</taxon>
        <taxon>metagenomes</taxon>
        <taxon>ecological metagenomes</taxon>
    </lineage>
</organism>
<dbReference type="InterPro" id="IPR003660">
    <property type="entry name" value="HAMP_dom"/>
</dbReference>
<evidence type="ECO:0008006" key="8">
    <source>
        <dbReference type="Google" id="ProtNLM"/>
    </source>
</evidence>
<evidence type="ECO:0000256" key="4">
    <source>
        <dbReference type="SAM" id="Phobius"/>
    </source>
</evidence>
<evidence type="ECO:0000259" key="5">
    <source>
        <dbReference type="PROSITE" id="PS50111"/>
    </source>
</evidence>
<dbReference type="Gene3D" id="6.10.340.10">
    <property type="match status" value="1"/>
</dbReference>
<feature type="transmembrane region" description="Helical" evidence="4">
    <location>
        <begin position="295"/>
        <end position="317"/>
    </location>
</feature>
<feature type="domain" description="Methyl-accepting transducer" evidence="5">
    <location>
        <begin position="387"/>
        <end position="578"/>
    </location>
</feature>
<dbReference type="GO" id="GO:0004888">
    <property type="term" value="F:transmembrane signaling receptor activity"/>
    <property type="evidence" value="ECO:0007669"/>
    <property type="project" value="InterPro"/>
</dbReference>
<keyword evidence="4" id="KW-1133">Transmembrane helix</keyword>
<dbReference type="PROSITE" id="PS50111">
    <property type="entry name" value="CHEMOTAXIS_TRANSDUC_2"/>
    <property type="match status" value="1"/>
</dbReference>
<gene>
    <name evidence="7" type="ORF">LCGC14_1162740</name>
</gene>
<evidence type="ECO:0000256" key="3">
    <source>
        <dbReference type="SAM" id="MobiDB-lite"/>
    </source>
</evidence>
<feature type="region of interest" description="Disordered" evidence="3">
    <location>
        <begin position="584"/>
        <end position="608"/>
    </location>
</feature>
<dbReference type="EMBL" id="LAZR01005685">
    <property type="protein sequence ID" value="KKM97960.1"/>
    <property type="molecule type" value="Genomic_DNA"/>
</dbReference>
<dbReference type="AlphaFoldDB" id="A0A0F9PAE8"/>
<dbReference type="InterPro" id="IPR024478">
    <property type="entry name" value="HlyB_4HB_MCP"/>
</dbReference>
<comment type="similarity">
    <text evidence="2">Belongs to the methyl-accepting chemotaxis (MCP) protein family.</text>
</comment>
<sequence length="608" mass="66392">MRIRNKLLFGFACLIAVSGVLGVVSFVQFSTLDKEYTDLANIDSIAMEIMMDLKYDVDYALREMWEYLGGDASHQRTEIIESASEFDTHVSKLLTLLPEYATEIEELAEDHDVIIGLIINSSVGVLADQDMILGHIDEIFALHEEIDADLDALLSIMDDQAMDLNATIMKMYIAEQMLFVYEYIANQDPETRDEFNSSLGLFDQCITNIETFYSNNSAVLALTAEIELHHSNFSILASAPGDGVFDDYDNMQSKISNINMTFEELIGDLNSIDLQVDAHIEQNKAKAQTAITTSYIVIIVLVIVAIILGIAISIPIIRGITRAIDDLVDTSDLIAKGDLTKVIQVDGNGNDEIGKLNNSFSIMITNLRSLISSSQTASINVSNIATELAASSNEVNAASEEIASTTEQVAMTSQSQVKSLTDISNMANEISTLSHEVMSSGGDIRRIMDLIINISDQTNLLALNASIEAGRAGEHGKGFAVVADEVRKLAEESKGSVQNSSEKVNEIISRIQRSVELIGNITGDIEGALAGIEETSRAMEGISSSTEEQTASLEEVTSTANRLGTLADDLKGELEMFVLEKEDLKDSNRTSPNETVLKKPLIRSPFKK</sequence>
<dbReference type="SMART" id="SM00304">
    <property type="entry name" value="HAMP"/>
    <property type="match status" value="1"/>
</dbReference>
<dbReference type="InterPro" id="IPR004090">
    <property type="entry name" value="Chemotax_Me-accpt_rcpt"/>
</dbReference>
<dbReference type="GO" id="GO:0016020">
    <property type="term" value="C:membrane"/>
    <property type="evidence" value="ECO:0007669"/>
    <property type="project" value="InterPro"/>
</dbReference>
<evidence type="ECO:0000256" key="1">
    <source>
        <dbReference type="ARBA" id="ARBA00023224"/>
    </source>
</evidence>
<keyword evidence="1" id="KW-0807">Transducer</keyword>
<evidence type="ECO:0000313" key="7">
    <source>
        <dbReference type="EMBL" id="KKM97960.1"/>
    </source>
</evidence>
<dbReference type="PANTHER" id="PTHR32089">
    <property type="entry name" value="METHYL-ACCEPTING CHEMOTAXIS PROTEIN MCPB"/>
    <property type="match status" value="1"/>
</dbReference>
<dbReference type="PRINTS" id="PR00260">
    <property type="entry name" value="CHEMTRNSDUCR"/>
</dbReference>
<dbReference type="SUPFAM" id="SSF58104">
    <property type="entry name" value="Methyl-accepting chemotaxis protein (MCP) signaling domain"/>
    <property type="match status" value="1"/>
</dbReference>
<dbReference type="InterPro" id="IPR004089">
    <property type="entry name" value="MCPsignal_dom"/>
</dbReference>